<evidence type="ECO:0000313" key="2">
    <source>
        <dbReference type="EMBL" id="KEO73073.1"/>
    </source>
</evidence>
<dbReference type="PROSITE" id="PS51186">
    <property type="entry name" value="GNAT"/>
    <property type="match status" value="1"/>
</dbReference>
<dbReference type="Gene3D" id="3.40.630.30">
    <property type="match status" value="1"/>
</dbReference>
<dbReference type="Pfam" id="PF00583">
    <property type="entry name" value="Acetyltransf_1"/>
    <property type="match status" value="1"/>
</dbReference>
<dbReference type="STRING" id="1048983.EL17_15810"/>
<dbReference type="GO" id="GO:0016747">
    <property type="term" value="F:acyltransferase activity, transferring groups other than amino-acyl groups"/>
    <property type="evidence" value="ECO:0007669"/>
    <property type="project" value="InterPro"/>
</dbReference>
<comment type="caution">
    <text evidence="2">The sequence shown here is derived from an EMBL/GenBank/DDBJ whole genome shotgun (WGS) entry which is preliminary data.</text>
</comment>
<dbReference type="SUPFAM" id="SSF55729">
    <property type="entry name" value="Acyl-CoA N-acyltransferases (Nat)"/>
    <property type="match status" value="1"/>
</dbReference>
<sequence length="187" mass="21141">MEIRKGKLEESTFIATLIFLAMEDILYHFIGENDSEKGMDLLTRLVSDTGNQYSYENSWVVEANGHIGGAAIVYDGGQLNKLRRPVEKKIKAMFNRPFDPEDETKVGEYYIDSIGVDPMLQGKGIGSRLIQFLIGEYVYIKNVNLGLLVDKDNQIAKNLYVTLGFEPVGEKTLANKNMEHLQFKKKA</sequence>
<keyword evidence="3" id="KW-1185">Reference proteome</keyword>
<dbReference type="InterPro" id="IPR016181">
    <property type="entry name" value="Acyl_CoA_acyltransferase"/>
</dbReference>
<dbReference type="EMBL" id="JMIH01000023">
    <property type="protein sequence ID" value="KEO73073.1"/>
    <property type="molecule type" value="Genomic_DNA"/>
</dbReference>
<accession>A0A074KZN6</accession>
<protein>
    <submittedName>
        <fullName evidence="2">GCN5 family acetyltransferase</fullName>
    </submittedName>
</protein>
<name>A0A074KZN6_9BACT</name>
<evidence type="ECO:0000259" key="1">
    <source>
        <dbReference type="PROSITE" id="PS51186"/>
    </source>
</evidence>
<dbReference type="InterPro" id="IPR000182">
    <property type="entry name" value="GNAT_dom"/>
</dbReference>
<keyword evidence="2" id="KW-0808">Transferase</keyword>
<feature type="domain" description="N-acetyltransferase" evidence="1">
    <location>
        <begin position="16"/>
        <end position="187"/>
    </location>
</feature>
<dbReference type="CDD" id="cd04301">
    <property type="entry name" value="NAT_SF"/>
    <property type="match status" value="1"/>
</dbReference>
<dbReference type="eggNOG" id="COG0456">
    <property type="taxonomic scope" value="Bacteria"/>
</dbReference>
<dbReference type="AlphaFoldDB" id="A0A074KZN6"/>
<proteinExistence type="predicted"/>
<dbReference type="OrthoDB" id="5319888at2"/>
<reference evidence="2 3" key="1">
    <citation type="submission" date="2014-04" db="EMBL/GenBank/DDBJ databases">
        <title>Characterization and application of a salt tolerant electro-active bacterium.</title>
        <authorList>
            <person name="Yang L."/>
            <person name="Wei S."/>
            <person name="Tay Q.X.M."/>
        </authorList>
    </citation>
    <scope>NUCLEOTIDE SEQUENCE [LARGE SCALE GENOMIC DNA]</scope>
    <source>
        <strain evidence="2 3">LY1</strain>
    </source>
</reference>
<gene>
    <name evidence="2" type="ORF">EL17_15810</name>
</gene>
<dbReference type="RefSeq" id="WP_035076358.1">
    <property type="nucleotide sequence ID" value="NZ_JMIH01000023.1"/>
</dbReference>
<evidence type="ECO:0000313" key="3">
    <source>
        <dbReference type="Proteomes" id="UP000027821"/>
    </source>
</evidence>
<dbReference type="Proteomes" id="UP000027821">
    <property type="component" value="Unassembled WGS sequence"/>
</dbReference>
<organism evidence="2 3">
    <name type="scientific">Anditalea andensis</name>
    <dbReference type="NCBI Taxonomy" id="1048983"/>
    <lineage>
        <taxon>Bacteria</taxon>
        <taxon>Pseudomonadati</taxon>
        <taxon>Bacteroidota</taxon>
        <taxon>Cytophagia</taxon>
        <taxon>Cytophagales</taxon>
        <taxon>Cytophagaceae</taxon>
        <taxon>Anditalea</taxon>
    </lineage>
</organism>